<evidence type="ECO:0000313" key="1">
    <source>
        <dbReference type="EMBL" id="MPC82783.1"/>
    </source>
</evidence>
<dbReference type="EMBL" id="VSRR010060733">
    <property type="protein sequence ID" value="MPC82783.1"/>
    <property type="molecule type" value="Genomic_DNA"/>
</dbReference>
<protein>
    <submittedName>
        <fullName evidence="1">Uncharacterized protein</fullName>
    </submittedName>
</protein>
<reference evidence="1 2" key="1">
    <citation type="submission" date="2019-05" db="EMBL/GenBank/DDBJ databases">
        <title>Another draft genome of Portunus trituberculatus and its Hox gene families provides insights of decapod evolution.</title>
        <authorList>
            <person name="Jeong J.-H."/>
            <person name="Song I."/>
            <person name="Kim S."/>
            <person name="Choi T."/>
            <person name="Kim D."/>
            <person name="Ryu S."/>
            <person name="Kim W."/>
        </authorList>
    </citation>
    <scope>NUCLEOTIDE SEQUENCE [LARGE SCALE GENOMIC DNA]</scope>
    <source>
        <tissue evidence="1">Muscle</tissue>
    </source>
</reference>
<sequence length="87" mass="9769">MIRIIFISTQVPLTEALLIQNGYKLRSCLQVHSTQTALVDGCPSPSYLLASSRHGYEAMVIPHIHSNFILHIFLVNTMNGVQQHLKL</sequence>
<gene>
    <name evidence="1" type="ORF">E2C01_077465</name>
</gene>
<proteinExistence type="predicted"/>
<dbReference type="AlphaFoldDB" id="A0A5B7IKB4"/>
<comment type="caution">
    <text evidence="1">The sequence shown here is derived from an EMBL/GenBank/DDBJ whole genome shotgun (WGS) entry which is preliminary data.</text>
</comment>
<dbReference type="Proteomes" id="UP000324222">
    <property type="component" value="Unassembled WGS sequence"/>
</dbReference>
<organism evidence="1 2">
    <name type="scientific">Portunus trituberculatus</name>
    <name type="common">Swimming crab</name>
    <name type="synonym">Neptunus trituberculatus</name>
    <dbReference type="NCBI Taxonomy" id="210409"/>
    <lineage>
        <taxon>Eukaryota</taxon>
        <taxon>Metazoa</taxon>
        <taxon>Ecdysozoa</taxon>
        <taxon>Arthropoda</taxon>
        <taxon>Crustacea</taxon>
        <taxon>Multicrustacea</taxon>
        <taxon>Malacostraca</taxon>
        <taxon>Eumalacostraca</taxon>
        <taxon>Eucarida</taxon>
        <taxon>Decapoda</taxon>
        <taxon>Pleocyemata</taxon>
        <taxon>Brachyura</taxon>
        <taxon>Eubrachyura</taxon>
        <taxon>Portunoidea</taxon>
        <taxon>Portunidae</taxon>
        <taxon>Portuninae</taxon>
        <taxon>Portunus</taxon>
    </lineage>
</organism>
<evidence type="ECO:0000313" key="2">
    <source>
        <dbReference type="Proteomes" id="UP000324222"/>
    </source>
</evidence>
<keyword evidence="2" id="KW-1185">Reference proteome</keyword>
<name>A0A5B7IKB4_PORTR</name>
<accession>A0A5B7IKB4</accession>